<dbReference type="GO" id="GO:0006574">
    <property type="term" value="P:L-valine catabolic process"/>
    <property type="evidence" value="ECO:0007669"/>
    <property type="project" value="UniProtKB-UniRule"/>
</dbReference>
<evidence type="ECO:0000313" key="6">
    <source>
        <dbReference type="EMBL" id="RDX58043.1"/>
    </source>
</evidence>
<dbReference type="STRING" id="157652.A0A371DZR9"/>
<gene>
    <name evidence="6" type="primary">CHY1</name>
    <name evidence="6" type="ORF">CR513_62672</name>
</gene>
<dbReference type="InterPro" id="IPR032259">
    <property type="entry name" value="HIBYL-CoA-H"/>
</dbReference>
<evidence type="ECO:0000256" key="4">
    <source>
        <dbReference type="RuleBase" id="RU369070"/>
    </source>
</evidence>
<comment type="caution">
    <text evidence="6">The sequence shown here is derived from an EMBL/GenBank/DDBJ whole genome shotgun (WGS) entry which is preliminary data.</text>
</comment>
<dbReference type="OrthoDB" id="1394550at2759"/>
<comment type="catalytic activity">
    <reaction evidence="1 4">
        <text>3-hydroxy-2-methylpropanoyl-CoA + H2O = 3-hydroxy-2-methylpropanoate + CoA + H(+)</text>
        <dbReference type="Rhea" id="RHEA:20888"/>
        <dbReference type="ChEBI" id="CHEBI:11805"/>
        <dbReference type="ChEBI" id="CHEBI:15377"/>
        <dbReference type="ChEBI" id="CHEBI:15378"/>
        <dbReference type="ChEBI" id="CHEBI:57287"/>
        <dbReference type="ChEBI" id="CHEBI:57340"/>
        <dbReference type="EC" id="3.1.2.4"/>
    </reaction>
</comment>
<comment type="function">
    <text evidence="4">Hydrolyzes 3-hydroxyisobutyryl-CoA (HIBYL-CoA), a saline catabolite. Has high activity toward isobutyryl-CoA. Could be an isobutyryl-CoA dehydrogenase that functions in valine catabolism.</text>
</comment>
<feature type="non-terminal residue" evidence="6">
    <location>
        <position position="1"/>
    </location>
</feature>
<dbReference type="InterPro" id="IPR045004">
    <property type="entry name" value="ECH_dom"/>
</dbReference>
<evidence type="ECO:0000313" key="7">
    <source>
        <dbReference type="Proteomes" id="UP000257109"/>
    </source>
</evidence>
<proteinExistence type="inferred from homology"/>
<accession>A0A371DZR9</accession>
<evidence type="ECO:0000259" key="5">
    <source>
        <dbReference type="Pfam" id="PF16113"/>
    </source>
</evidence>
<feature type="domain" description="Enoyl-CoA hydratase/isomerase" evidence="5">
    <location>
        <begin position="82"/>
        <end position="204"/>
    </location>
</feature>
<dbReference type="Gene3D" id="3.90.226.10">
    <property type="entry name" value="2-enoyl-CoA Hydratase, Chain A, domain 1"/>
    <property type="match status" value="1"/>
</dbReference>
<reference evidence="6" key="1">
    <citation type="submission" date="2018-05" db="EMBL/GenBank/DDBJ databases">
        <title>Draft genome of Mucuna pruriens seed.</title>
        <authorList>
            <person name="Nnadi N.E."/>
            <person name="Vos R."/>
            <person name="Hasami M.H."/>
            <person name="Devisetty U.K."/>
            <person name="Aguiy J.C."/>
        </authorList>
    </citation>
    <scope>NUCLEOTIDE SEQUENCE [LARGE SCALE GENOMIC DNA]</scope>
    <source>
        <strain evidence="6">JCA_2017</strain>
    </source>
</reference>
<dbReference type="PANTHER" id="PTHR43176:SF3">
    <property type="entry name" value="3-HYDROXYISOBUTYRYL-COA HYDROLASE, MITOCHONDRIAL"/>
    <property type="match status" value="1"/>
</dbReference>
<protein>
    <recommendedName>
        <fullName evidence="2 4">3-hydroxyisobutyryl-CoA hydrolase</fullName>
        <shortName evidence="4">HIB-CoA hydrolase</shortName>
        <shortName evidence="4">HIBYL-CoA-H</shortName>
        <ecNumber evidence="2 4">3.1.2.4</ecNumber>
    </recommendedName>
    <alternativeName>
        <fullName evidence="4">3-hydroxyisobutyryl-coenzyme A hydrolase</fullName>
    </alternativeName>
</protein>
<dbReference type="Proteomes" id="UP000257109">
    <property type="component" value="Unassembled WGS sequence"/>
</dbReference>
<dbReference type="AlphaFoldDB" id="A0A371DZR9"/>
<comment type="similarity">
    <text evidence="4">Belongs to the enoyl-CoA hydratase/isomerase family.</text>
</comment>
<dbReference type="Pfam" id="PF16113">
    <property type="entry name" value="ECH_2"/>
    <property type="match status" value="1"/>
</dbReference>
<dbReference type="PANTHER" id="PTHR43176">
    <property type="entry name" value="3-HYDROXYISOBUTYRYL-COA HYDROLASE-RELATED"/>
    <property type="match status" value="1"/>
</dbReference>
<organism evidence="6 7">
    <name type="scientific">Mucuna pruriens</name>
    <name type="common">Velvet bean</name>
    <name type="synonym">Dolichos pruriens</name>
    <dbReference type="NCBI Taxonomy" id="157652"/>
    <lineage>
        <taxon>Eukaryota</taxon>
        <taxon>Viridiplantae</taxon>
        <taxon>Streptophyta</taxon>
        <taxon>Embryophyta</taxon>
        <taxon>Tracheophyta</taxon>
        <taxon>Spermatophyta</taxon>
        <taxon>Magnoliopsida</taxon>
        <taxon>eudicotyledons</taxon>
        <taxon>Gunneridae</taxon>
        <taxon>Pentapetalae</taxon>
        <taxon>rosids</taxon>
        <taxon>fabids</taxon>
        <taxon>Fabales</taxon>
        <taxon>Fabaceae</taxon>
        <taxon>Papilionoideae</taxon>
        <taxon>50 kb inversion clade</taxon>
        <taxon>NPAAA clade</taxon>
        <taxon>indigoferoid/millettioid clade</taxon>
        <taxon>Phaseoleae</taxon>
        <taxon>Mucuna</taxon>
    </lineage>
</organism>
<evidence type="ECO:0000256" key="3">
    <source>
        <dbReference type="ARBA" id="ARBA00022801"/>
    </source>
</evidence>
<sequence>YVSLVYLQLRTGQVLPVSTAGCSVPVTVRSARIIRRLVMTVTTVAGYPGQAAPVSTTGSSVSVTVRSVSLVTIVTTVTGSPNVTKMDVINKCFSRKAIDEILSSLEMESMSKVDHWISATIQTLKKASPTSLKIFLRLIREGRLLGIGPCLVCEYRIVCHILKGHYSKDFFEGCRAILIDKDRNPKWEPSKLELVSDSDVDRYFSKLDDEEWGDLELPKRFNNLPAHAISKL</sequence>
<dbReference type="SUPFAM" id="SSF52096">
    <property type="entry name" value="ClpP/crotonase"/>
    <property type="match status" value="1"/>
</dbReference>
<evidence type="ECO:0000256" key="2">
    <source>
        <dbReference type="ARBA" id="ARBA00011915"/>
    </source>
</evidence>
<name>A0A371DZR9_MUCPR</name>
<keyword evidence="3 4" id="KW-0378">Hydrolase</keyword>
<keyword evidence="7" id="KW-1185">Reference proteome</keyword>
<dbReference type="EC" id="3.1.2.4" evidence="2 4"/>
<dbReference type="EMBL" id="QJKJ01017895">
    <property type="protein sequence ID" value="RDX58043.1"/>
    <property type="molecule type" value="Genomic_DNA"/>
</dbReference>
<dbReference type="GO" id="GO:0003860">
    <property type="term" value="F:3-hydroxyisobutyryl-CoA hydrolase activity"/>
    <property type="evidence" value="ECO:0007669"/>
    <property type="project" value="UniProtKB-UniRule"/>
</dbReference>
<dbReference type="InterPro" id="IPR029045">
    <property type="entry name" value="ClpP/crotonase-like_dom_sf"/>
</dbReference>
<evidence type="ECO:0000256" key="1">
    <source>
        <dbReference type="ARBA" id="ARBA00001709"/>
    </source>
</evidence>
<comment type="pathway">
    <text evidence="4">Amino-acid degradation; L-valine degradation.</text>
</comment>